<feature type="region of interest" description="Disordered" evidence="1">
    <location>
        <begin position="128"/>
        <end position="164"/>
    </location>
</feature>
<gene>
    <name evidence="2" type="ORF">RhiirC2_796174</name>
</gene>
<evidence type="ECO:0000313" key="3">
    <source>
        <dbReference type="Proteomes" id="UP000233469"/>
    </source>
</evidence>
<feature type="compositionally biased region" description="Polar residues" evidence="1">
    <location>
        <begin position="132"/>
        <end position="146"/>
    </location>
</feature>
<feature type="region of interest" description="Disordered" evidence="1">
    <location>
        <begin position="1"/>
        <end position="44"/>
    </location>
</feature>
<proteinExistence type="predicted"/>
<accession>A0A2N1MA60</accession>
<dbReference type="Proteomes" id="UP000233469">
    <property type="component" value="Unassembled WGS sequence"/>
</dbReference>
<dbReference type="EMBL" id="LLXL01003545">
    <property type="protein sequence ID" value="PKK58516.1"/>
    <property type="molecule type" value="Genomic_DNA"/>
</dbReference>
<reference evidence="2 3" key="1">
    <citation type="submission" date="2016-04" db="EMBL/GenBank/DDBJ databases">
        <title>Genome analyses suggest a sexual origin of heterokaryosis in a supposedly ancient asexual fungus.</title>
        <authorList>
            <person name="Ropars J."/>
            <person name="Sedzielewska K."/>
            <person name="Noel J."/>
            <person name="Charron P."/>
            <person name="Farinelli L."/>
            <person name="Marton T."/>
            <person name="Kruger M."/>
            <person name="Pelin A."/>
            <person name="Brachmann A."/>
            <person name="Corradi N."/>
        </authorList>
    </citation>
    <scope>NUCLEOTIDE SEQUENCE [LARGE SCALE GENOMIC DNA]</scope>
    <source>
        <strain evidence="2 3">C2</strain>
    </source>
</reference>
<name>A0A2N1MA60_9GLOM</name>
<evidence type="ECO:0000256" key="1">
    <source>
        <dbReference type="SAM" id="MobiDB-lite"/>
    </source>
</evidence>
<organism evidence="2 3">
    <name type="scientific">Rhizophagus irregularis</name>
    <dbReference type="NCBI Taxonomy" id="588596"/>
    <lineage>
        <taxon>Eukaryota</taxon>
        <taxon>Fungi</taxon>
        <taxon>Fungi incertae sedis</taxon>
        <taxon>Mucoromycota</taxon>
        <taxon>Glomeromycotina</taxon>
        <taxon>Glomeromycetes</taxon>
        <taxon>Glomerales</taxon>
        <taxon>Glomeraceae</taxon>
        <taxon>Rhizophagus</taxon>
    </lineage>
</organism>
<feature type="compositionally biased region" description="Low complexity" evidence="1">
    <location>
        <begin position="59"/>
        <end position="78"/>
    </location>
</feature>
<reference evidence="2 3" key="2">
    <citation type="submission" date="2017-10" db="EMBL/GenBank/DDBJ databases">
        <title>Extensive intraspecific genome diversity in a model arbuscular mycorrhizal fungus.</title>
        <authorList>
            <person name="Chen E.C.H."/>
            <person name="Morin E."/>
            <person name="Baudet D."/>
            <person name="Noel J."/>
            <person name="Ndikumana S."/>
            <person name="Charron P."/>
            <person name="St-Onge C."/>
            <person name="Giorgi J."/>
            <person name="Grigoriev I.V."/>
            <person name="Roux C."/>
            <person name="Martin F.M."/>
            <person name="Corradi N."/>
        </authorList>
    </citation>
    <scope>NUCLEOTIDE SEQUENCE [LARGE SCALE GENOMIC DNA]</scope>
    <source>
        <strain evidence="2 3">C2</strain>
    </source>
</reference>
<dbReference type="AlphaFoldDB" id="A0A2N1MA60"/>
<feature type="region of interest" description="Disordered" evidence="1">
    <location>
        <begin position="56"/>
        <end position="85"/>
    </location>
</feature>
<feature type="non-terminal residue" evidence="2">
    <location>
        <position position="1"/>
    </location>
</feature>
<dbReference type="VEuPathDB" id="FungiDB:FUN_000104"/>
<evidence type="ECO:0000313" key="2">
    <source>
        <dbReference type="EMBL" id="PKK58516.1"/>
    </source>
</evidence>
<dbReference type="VEuPathDB" id="FungiDB:RhiirA1_502678"/>
<protein>
    <submittedName>
        <fullName evidence="2">Uncharacterized protein</fullName>
    </submittedName>
</protein>
<comment type="caution">
    <text evidence="2">The sequence shown here is derived from an EMBL/GenBank/DDBJ whole genome shotgun (WGS) entry which is preliminary data.</text>
</comment>
<sequence>GRKAAYRERRAKRDTKKKRLVKTRPSISKGDTQQKIDKRKQQHDLLDQLEMIPADEDLPPFTTTTSSSSMVPSNNTPTKNQTNVTNITTPIFSPLTPTVLHMPVSDVYAAMQSIYEYRLNQLKKTRILSPGRSDSNTTEDPNTPVSRSLILKSVDNNPHPPLQD</sequence>
<feature type="compositionally biased region" description="Basic residues" evidence="1">
    <location>
        <begin position="9"/>
        <end position="22"/>
    </location>
</feature>